<organism evidence="2 3">
    <name type="scientific">Halopseudomonas xinjiangensis</name>
    <dbReference type="NCBI Taxonomy" id="487184"/>
    <lineage>
        <taxon>Bacteria</taxon>
        <taxon>Pseudomonadati</taxon>
        <taxon>Pseudomonadota</taxon>
        <taxon>Gammaproteobacteria</taxon>
        <taxon>Pseudomonadales</taxon>
        <taxon>Pseudomonadaceae</taxon>
        <taxon>Halopseudomonas</taxon>
    </lineage>
</organism>
<gene>
    <name evidence="2" type="ORF">SAMN05216421_2623</name>
</gene>
<accession>A0A1H1WNM5</accession>
<dbReference type="AlphaFoldDB" id="A0A1H1WNM5"/>
<reference evidence="3" key="1">
    <citation type="submission" date="2016-10" db="EMBL/GenBank/DDBJ databases">
        <authorList>
            <person name="Varghese N."/>
            <person name="Submissions S."/>
        </authorList>
    </citation>
    <scope>NUCLEOTIDE SEQUENCE [LARGE SCALE GENOMIC DNA]</scope>
    <source>
        <strain evidence="3">NRRL B-51270</strain>
    </source>
</reference>
<evidence type="ECO:0008006" key="4">
    <source>
        <dbReference type="Google" id="ProtNLM"/>
    </source>
</evidence>
<dbReference type="RefSeq" id="WP_093395504.1">
    <property type="nucleotide sequence ID" value="NZ_LT629736.1"/>
</dbReference>
<sequence>MVSIRPAFAFCCLALPVLAVGQAHHSREHDHVHQPGVHQHGVGALNMALDGSTLEIELSGPADNFLGFEYQPSSDAEREQAQRVLDNLRQPGGLFILPAEARCVPEAVDVESALLKDVDSDAAEHGHDGHEHAESADSHQDITAHYRFSCENADAIEQIELAVFKVFPNTERLLLQSIGTRGQLGGEVTASQPVVKL</sequence>
<feature type="chain" id="PRO_5009264701" description="DUF2796 domain-containing protein" evidence="1">
    <location>
        <begin position="20"/>
        <end position="197"/>
    </location>
</feature>
<feature type="signal peptide" evidence="1">
    <location>
        <begin position="1"/>
        <end position="19"/>
    </location>
</feature>
<dbReference type="EMBL" id="LT629736">
    <property type="protein sequence ID" value="SDS98260.1"/>
    <property type="molecule type" value="Genomic_DNA"/>
</dbReference>
<evidence type="ECO:0000313" key="3">
    <source>
        <dbReference type="Proteomes" id="UP000243207"/>
    </source>
</evidence>
<name>A0A1H1WNM5_9GAMM</name>
<dbReference type="Proteomes" id="UP000243207">
    <property type="component" value="Chromosome I"/>
</dbReference>
<dbReference type="STRING" id="487184.SAMN05216421_2623"/>
<dbReference type="OrthoDB" id="7346546at2"/>
<proteinExistence type="predicted"/>
<dbReference type="Pfam" id="PF10986">
    <property type="entry name" value="ZrgA"/>
    <property type="match status" value="1"/>
</dbReference>
<keyword evidence="1" id="KW-0732">Signal</keyword>
<evidence type="ECO:0000313" key="2">
    <source>
        <dbReference type="EMBL" id="SDS98260.1"/>
    </source>
</evidence>
<evidence type="ECO:0000256" key="1">
    <source>
        <dbReference type="SAM" id="SignalP"/>
    </source>
</evidence>
<keyword evidence="3" id="KW-1185">Reference proteome</keyword>
<dbReference type="InterPro" id="IPR021253">
    <property type="entry name" value="ZrgA-like"/>
</dbReference>
<protein>
    <recommendedName>
        <fullName evidence="4">DUF2796 domain-containing protein</fullName>
    </recommendedName>
</protein>